<proteinExistence type="predicted"/>
<dbReference type="OrthoDB" id="306403at2157"/>
<comment type="caution">
    <text evidence="3">The sequence shown here is derived from an EMBL/GenBank/DDBJ whole genome shotgun (WGS) entry which is preliminary data.</text>
</comment>
<dbReference type="InterPro" id="IPR043717">
    <property type="entry name" value="DUF5658"/>
</dbReference>
<evidence type="ECO:0000313" key="4">
    <source>
        <dbReference type="Proteomes" id="UP000011602"/>
    </source>
</evidence>
<dbReference type="Pfam" id="PF18902">
    <property type="entry name" value="DUF5658"/>
    <property type="match status" value="1"/>
</dbReference>
<dbReference type="PATRIC" id="fig|1227499.3.peg.894"/>
<dbReference type="RefSeq" id="WP_007258180.1">
    <property type="nucleotide sequence ID" value="NZ_AOHZ01000018.1"/>
</dbReference>
<protein>
    <recommendedName>
        <fullName evidence="2">DUF5658 domain-containing protein</fullName>
    </recommendedName>
</protein>
<feature type="transmembrane region" description="Helical" evidence="1">
    <location>
        <begin position="60"/>
        <end position="79"/>
    </location>
</feature>
<feature type="transmembrane region" description="Helical" evidence="1">
    <location>
        <begin position="91"/>
        <end position="111"/>
    </location>
</feature>
<dbReference type="eggNOG" id="arCOG08153">
    <property type="taxonomic scope" value="Archaea"/>
</dbReference>
<keyword evidence="1" id="KW-0812">Transmembrane</keyword>
<feature type="transmembrane region" description="Helical" evidence="1">
    <location>
        <begin position="23"/>
        <end position="48"/>
    </location>
</feature>
<sequence length="115" mass="12274">MSSDGAYVQYDLPDIDTVALERALWVLVALSLIGDVVTTFVGLHLGLAESNPVARSAIEGYGLLGMLVLKALAIGVGLVCRPLLPEAYRPIVPAGLALPWTIAVFINLYMISMTF</sequence>
<dbReference type="AlphaFoldDB" id="L9XG18"/>
<keyword evidence="1" id="KW-1133">Transmembrane helix</keyword>
<organism evidence="3 4">
    <name type="scientific">Natronolimnohabitans innermongolicus JCM 12255</name>
    <dbReference type="NCBI Taxonomy" id="1227499"/>
    <lineage>
        <taxon>Archaea</taxon>
        <taxon>Methanobacteriati</taxon>
        <taxon>Methanobacteriota</taxon>
        <taxon>Stenosarchaea group</taxon>
        <taxon>Halobacteria</taxon>
        <taxon>Halobacteriales</taxon>
        <taxon>Natrialbaceae</taxon>
        <taxon>Natronolimnohabitans</taxon>
    </lineage>
</organism>
<name>L9XG18_9EURY</name>
<dbReference type="EMBL" id="AOHZ01000018">
    <property type="protein sequence ID" value="ELY60679.1"/>
    <property type="molecule type" value="Genomic_DNA"/>
</dbReference>
<accession>L9XG18</accession>
<feature type="domain" description="DUF5658" evidence="2">
    <location>
        <begin position="27"/>
        <end position="112"/>
    </location>
</feature>
<gene>
    <name evidence="3" type="ORF">C493_04361</name>
</gene>
<evidence type="ECO:0000313" key="3">
    <source>
        <dbReference type="EMBL" id="ELY60679.1"/>
    </source>
</evidence>
<keyword evidence="1" id="KW-0472">Membrane</keyword>
<evidence type="ECO:0000256" key="1">
    <source>
        <dbReference type="SAM" id="Phobius"/>
    </source>
</evidence>
<keyword evidence="4" id="KW-1185">Reference proteome</keyword>
<reference evidence="3 4" key="1">
    <citation type="journal article" date="2014" name="PLoS Genet.">
        <title>Phylogenetically driven sequencing of extremely halophilic archaea reveals strategies for static and dynamic osmo-response.</title>
        <authorList>
            <person name="Becker E.A."/>
            <person name="Seitzer P.M."/>
            <person name="Tritt A."/>
            <person name="Larsen D."/>
            <person name="Krusor M."/>
            <person name="Yao A.I."/>
            <person name="Wu D."/>
            <person name="Madern D."/>
            <person name="Eisen J.A."/>
            <person name="Darling A.E."/>
            <person name="Facciotti M.T."/>
        </authorList>
    </citation>
    <scope>NUCLEOTIDE SEQUENCE [LARGE SCALE GENOMIC DNA]</scope>
    <source>
        <strain evidence="3 4">JCM 12255</strain>
    </source>
</reference>
<dbReference type="Proteomes" id="UP000011602">
    <property type="component" value="Unassembled WGS sequence"/>
</dbReference>
<evidence type="ECO:0000259" key="2">
    <source>
        <dbReference type="Pfam" id="PF18902"/>
    </source>
</evidence>